<gene>
    <name evidence="2" type="ORF">ATO10_09523</name>
</gene>
<reference evidence="2 3" key="1">
    <citation type="submission" date="2013-04" db="EMBL/GenBank/DDBJ databases">
        <title>Shimia sp. 22II-S11-Z10 Genome Sequencing.</title>
        <authorList>
            <person name="Lai Q."/>
            <person name="Li G."/>
            <person name="Shao Z."/>
        </authorList>
    </citation>
    <scope>NUCLEOTIDE SEQUENCE [LARGE SCALE GENOMIC DNA]</scope>
    <source>
        <strain evidence="3">22II-S11-Z10</strain>
    </source>
</reference>
<keyword evidence="1" id="KW-1133">Transmembrane helix</keyword>
<keyword evidence="1" id="KW-0812">Transmembrane</keyword>
<dbReference type="eggNOG" id="COG3224">
    <property type="taxonomic scope" value="Bacteria"/>
</dbReference>
<name>A0A058ZMP5_9RHOB</name>
<dbReference type="OrthoDB" id="7376211at2"/>
<accession>A0A058ZMP5</accession>
<proteinExistence type="predicted"/>
<dbReference type="EMBL" id="AQQY01000005">
    <property type="protein sequence ID" value="KCV82076.1"/>
    <property type="molecule type" value="Genomic_DNA"/>
</dbReference>
<dbReference type="Proteomes" id="UP000024836">
    <property type="component" value="Unassembled WGS sequence"/>
</dbReference>
<dbReference type="RefSeq" id="WP_035250878.1">
    <property type="nucleotide sequence ID" value="NZ_AQQY01000005.1"/>
</dbReference>
<evidence type="ECO:0000313" key="3">
    <source>
        <dbReference type="Proteomes" id="UP000024836"/>
    </source>
</evidence>
<feature type="transmembrane region" description="Helical" evidence="1">
    <location>
        <begin position="43"/>
        <end position="63"/>
    </location>
</feature>
<feature type="transmembrane region" description="Helical" evidence="1">
    <location>
        <begin position="12"/>
        <end position="31"/>
    </location>
</feature>
<comment type="caution">
    <text evidence="2">The sequence shown here is derived from an EMBL/GenBank/DDBJ whole genome shotgun (WGS) entry which is preliminary data.</text>
</comment>
<keyword evidence="3" id="KW-1185">Reference proteome</keyword>
<organism evidence="2 3">
    <name type="scientific">Actibacterium atlanticum</name>
    <dbReference type="NCBI Taxonomy" id="1461693"/>
    <lineage>
        <taxon>Bacteria</taxon>
        <taxon>Pseudomonadati</taxon>
        <taxon>Pseudomonadota</taxon>
        <taxon>Alphaproteobacteria</taxon>
        <taxon>Rhodobacterales</taxon>
        <taxon>Roseobacteraceae</taxon>
        <taxon>Actibacterium</taxon>
    </lineage>
</organism>
<protein>
    <submittedName>
        <fullName evidence="2">Uncharacterized protein</fullName>
    </submittedName>
</protein>
<dbReference type="AlphaFoldDB" id="A0A058ZMP5"/>
<keyword evidence="1" id="KW-0472">Membrane</keyword>
<evidence type="ECO:0000256" key="1">
    <source>
        <dbReference type="SAM" id="Phobius"/>
    </source>
</evidence>
<sequence>MSAPRPNRIRFSLFVFIFVYPLVTGVIYALAPLTTDWSVWQRTLIMVPIIVVAMVFVIIPSIYKHLGRWL</sequence>
<dbReference type="STRING" id="1461693.ATO10_09523"/>
<evidence type="ECO:0000313" key="2">
    <source>
        <dbReference type="EMBL" id="KCV82076.1"/>
    </source>
</evidence>